<dbReference type="GO" id="GO:0005524">
    <property type="term" value="F:ATP binding"/>
    <property type="evidence" value="ECO:0007669"/>
    <property type="project" value="InterPro"/>
</dbReference>
<feature type="domain" description="OLD protein-like TOPRIM" evidence="3">
    <location>
        <begin position="493"/>
        <end position="561"/>
    </location>
</feature>
<dbReference type="PANTHER" id="PTHR43581">
    <property type="entry name" value="ATP/GTP PHOSPHATASE"/>
    <property type="match status" value="1"/>
</dbReference>
<feature type="domain" description="ATPase AAA-type core" evidence="1">
    <location>
        <begin position="391"/>
        <end position="441"/>
    </location>
</feature>
<dbReference type="InterPro" id="IPR027417">
    <property type="entry name" value="P-loop_NTPase"/>
</dbReference>
<dbReference type="Proteomes" id="UP000653674">
    <property type="component" value="Unassembled WGS sequence"/>
</dbReference>
<name>A0A8J3LL78_9ACTN</name>
<evidence type="ECO:0000313" key="4">
    <source>
        <dbReference type="EMBL" id="GIG74682.1"/>
    </source>
</evidence>
<dbReference type="Pfam" id="PF13476">
    <property type="entry name" value="AAA_23"/>
    <property type="match status" value="1"/>
</dbReference>
<dbReference type="GO" id="GO:0016887">
    <property type="term" value="F:ATP hydrolysis activity"/>
    <property type="evidence" value="ECO:0007669"/>
    <property type="project" value="InterPro"/>
</dbReference>
<dbReference type="Gene3D" id="3.40.50.300">
    <property type="entry name" value="P-loop containing nucleotide triphosphate hydrolases"/>
    <property type="match status" value="2"/>
</dbReference>
<keyword evidence="5" id="KW-1185">Reference proteome</keyword>
<sequence>MHLTKISAHNFLSFDVLELDLGPGLTILTGPNGVGKTNVGRCLDVALAVMARYGGGPPTEAQALYESAGNRGASAYQVALGLTLDQPWERSLILSYIRTAYACCGLGDDAAKRRNAASLDVIGRARITEESLTPLWTGTLHIRYDAGLRSPWFAAWEFHHGDRTCHITLVGANSGQLRGGPAEALLPPVDTSINIAMALTSTIPGLNVDAPTDEHDTDDPRRLMDLANTLPGPGQAFSMHMNTQTDMSAPAALSLRELAARLQVSDYERYNFEFAHVLWEILRRQFVITDNRRVPFRRRFAHAAFDLPIDVRDGSNIPAELFRLRNGDVTAQRRYAAIEHTFRDLTGRRLGLRTRVEPTHISADGLIIEPTVITDDREYPIEFAGAGAQEALVLSFLLPGEPGRVIVLDEPAVNVEPTMQRRLIRTLRTTGQCVVITHSPDVVPVDQPGDLENIIRLAPTKAGPRPRRAGLIHRREWSRWLKLFEPTHVRALLFASKDILCEGATEVGALRQWWSDTALWQLPNPEAENMPIIDVGGDHGFGGYIEYLDAFGIPWAAIVDGPALRPNSTLAQQLHRLGHRPQQPPIEAVNFTAFRAYWAQAGVFTVADTFGDDGTKAGEFEAFLARIDPQLLDDVRTEIGTRSKPQIGALFAARHPAPPAAVASLYQTIMTHLGAGAASVSAPLTGSGGVNISHAADDVRPAPAAHHHA</sequence>
<dbReference type="InterPro" id="IPR051396">
    <property type="entry name" value="Bact_Antivir_Def_Nuclease"/>
</dbReference>
<dbReference type="EMBL" id="BONU01000021">
    <property type="protein sequence ID" value="GIG74682.1"/>
    <property type="molecule type" value="Genomic_DNA"/>
</dbReference>
<dbReference type="Pfam" id="PF20469">
    <property type="entry name" value="OLD-like_TOPRIM"/>
    <property type="match status" value="1"/>
</dbReference>
<dbReference type="InterPro" id="IPR038729">
    <property type="entry name" value="Rad50/SbcC_AAA"/>
</dbReference>
<gene>
    <name evidence="4" type="ORF">Pfl04_30860</name>
</gene>
<dbReference type="InterPro" id="IPR003959">
    <property type="entry name" value="ATPase_AAA_core"/>
</dbReference>
<evidence type="ECO:0000259" key="3">
    <source>
        <dbReference type="Pfam" id="PF20469"/>
    </source>
</evidence>
<proteinExistence type="predicted"/>
<comment type="caution">
    <text evidence="4">The sequence shown here is derived from an EMBL/GenBank/DDBJ whole genome shotgun (WGS) entry which is preliminary data.</text>
</comment>
<protein>
    <submittedName>
        <fullName evidence="4">Uncharacterized protein</fullName>
    </submittedName>
</protein>
<organism evidence="4 5">
    <name type="scientific">Planosporangium flavigriseum</name>
    <dbReference type="NCBI Taxonomy" id="373681"/>
    <lineage>
        <taxon>Bacteria</taxon>
        <taxon>Bacillati</taxon>
        <taxon>Actinomycetota</taxon>
        <taxon>Actinomycetes</taxon>
        <taxon>Micromonosporales</taxon>
        <taxon>Micromonosporaceae</taxon>
        <taxon>Planosporangium</taxon>
    </lineage>
</organism>
<dbReference type="Pfam" id="PF13304">
    <property type="entry name" value="AAA_21"/>
    <property type="match status" value="1"/>
</dbReference>
<evidence type="ECO:0000259" key="2">
    <source>
        <dbReference type="Pfam" id="PF13476"/>
    </source>
</evidence>
<dbReference type="PANTHER" id="PTHR43581:SF4">
    <property type="entry name" value="ATP_GTP PHOSPHATASE"/>
    <property type="match status" value="1"/>
</dbReference>
<evidence type="ECO:0000313" key="5">
    <source>
        <dbReference type="Proteomes" id="UP000653674"/>
    </source>
</evidence>
<reference evidence="4" key="1">
    <citation type="submission" date="2021-01" db="EMBL/GenBank/DDBJ databases">
        <title>Whole genome shotgun sequence of Planosporangium flavigriseum NBRC 105377.</title>
        <authorList>
            <person name="Komaki H."/>
            <person name="Tamura T."/>
        </authorList>
    </citation>
    <scope>NUCLEOTIDE SEQUENCE</scope>
    <source>
        <strain evidence="4">NBRC 105377</strain>
    </source>
</reference>
<dbReference type="GO" id="GO:0006302">
    <property type="term" value="P:double-strand break repair"/>
    <property type="evidence" value="ECO:0007669"/>
    <property type="project" value="InterPro"/>
</dbReference>
<evidence type="ECO:0000259" key="1">
    <source>
        <dbReference type="Pfam" id="PF13304"/>
    </source>
</evidence>
<dbReference type="AlphaFoldDB" id="A0A8J3LL78"/>
<accession>A0A8J3LL78</accession>
<dbReference type="RefSeq" id="WP_168078365.1">
    <property type="nucleotide sequence ID" value="NZ_BAAAQJ010000021.1"/>
</dbReference>
<dbReference type="InterPro" id="IPR034139">
    <property type="entry name" value="TOPRIM_OLD"/>
</dbReference>
<dbReference type="SUPFAM" id="SSF52540">
    <property type="entry name" value="P-loop containing nucleoside triphosphate hydrolases"/>
    <property type="match status" value="1"/>
</dbReference>
<feature type="domain" description="Rad50/SbcC-type AAA" evidence="2">
    <location>
        <begin position="5"/>
        <end position="47"/>
    </location>
</feature>